<dbReference type="GO" id="GO:0045003">
    <property type="term" value="P:double-strand break repair via synthesis-dependent strand annealing"/>
    <property type="evidence" value="ECO:0007669"/>
    <property type="project" value="TreeGrafter"/>
</dbReference>
<dbReference type="InParanoid" id="A0A0V0R218"/>
<dbReference type="OrthoDB" id="287485at2759"/>
<accession>A0A0V0R218</accession>
<dbReference type="PANTHER" id="PTHR46487:SF1">
    <property type="entry name" value="DNA REPAIR PROTEIN XRCC3"/>
    <property type="match status" value="1"/>
</dbReference>
<dbReference type="GO" id="GO:0005657">
    <property type="term" value="C:replication fork"/>
    <property type="evidence" value="ECO:0007669"/>
    <property type="project" value="TreeGrafter"/>
</dbReference>
<reference evidence="2 3" key="1">
    <citation type="journal article" date="2015" name="Sci. Rep.">
        <title>Genome of the facultative scuticociliatosis pathogen Pseudocohnilembus persalinus provides insight into its virulence through horizontal gene transfer.</title>
        <authorList>
            <person name="Xiong J."/>
            <person name="Wang G."/>
            <person name="Cheng J."/>
            <person name="Tian M."/>
            <person name="Pan X."/>
            <person name="Warren A."/>
            <person name="Jiang C."/>
            <person name="Yuan D."/>
            <person name="Miao W."/>
        </authorList>
    </citation>
    <scope>NUCLEOTIDE SEQUENCE [LARGE SCALE GENOMIC DNA]</scope>
    <source>
        <strain evidence="2">36N120E</strain>
    </source>
</reference>
<dbReference type="Pfam" id="PF08423">
    <property type="entry name" value="Rad51"/>
    <property type="match status" value="1"/>
</dbReference>
<dbReference type="EMBL" id="LDAU01000065">
    <property type="protein sequence ID" value="KRX08362.1"/>
    <property type="molecule type" value="Genomic_DNA"/>
</dbReference>
<dbReference type="SUPFAM" id="SSF52540">
    <property type="entry name" value="P-loop containing nucleoside triphosphate hydrolases"/>
    <property type="match status" value="1"/>
</dbReference>
<organism evidence="2 3">
    <name type="scientific">Pseudocohnilembus persalinus</name>
    <name type="common">Ciliate</name>
    <dbReference type="NCBI Taxonomy" id="266149"/>
    <lineage>
        <taxon>Eukaryota</taxon>
        <taxon>Sar</taxon>
        <taxon>Alveolata</taxon>
        <taxon>Ciliophora</taxon>
        <taxon>Intramacronucleata</taxon>
        <taxon>Oligohymenophorea</taxon>
        <taxon>Scuticociliatia</taxon>
        <taxon>Philasterida</taxon>
        <taxon>Pseudocohnilembidae</taxon>
        <taxon>Pseudocohnilembus</taxon>
    </lineage>
</organism>
<feature type="domain" description="RecA family profile 1" evidence="1">
    <location>
        <begin position="41"/>
        <end position="222"/>
    </location>
</feature>
<dbReference type="Gene3D" id="3.40.50.300">
    <property type="entry name" value="P-loop containing nucleotide triphosphate hydrolases"/>
    <property type="match status" value="1"/>
</dbReference>
<evidence type="ECO:0000259" key="1">
    <source>
        <dbReference type="PROSITE" id="PS50162"/>
    </source>
</evidence>
<dbReference type="GO" id="GO:0000400">
    <property type="term" value="F:four-way junction DNA binding"/>
    <property type="evidence" value="ECO:0007669"/>
    <property type="project" value="TreeGrafter"/>
</dbReference>
<dbReference type="InterPro" id="IPR020588">
    <property type="entry name" value="RecA_ATP-bd"/>
</dbReference>
<keyword evidence="3" id="KW-1185">Reference proteome</keyword>
<dbReference type="InterPro" id="IPR027417">
    <property type="entry name" value="P-loop_NTPase"/>
</dbReference>
<dbReference type="OMA" id="MTLMINT"/>
<dbReference type="GO" id="GO:0071140">
    <property type="term" value="P:resolution of mitotic recombination intermediates"/>
    <property type="evidence" value="ECO:0007669"/>
    <property type="project" value="TreeGrafter"/>
</dbReference>
<dbReference type="GO" id="GO:0000722">
    <property type="term" value="P:telomere maintenance via recombination"/>
    <property type="evidence" value="ECO:0007669"/>
    <property type="project" value="TreeGrafter"/>
</dbReference>
<dbReference type="PROSITE" id="PS50162">
    <property type="entry name" value="RECA_2"/>
    <property type="match status" value="1"/>
</dbReference>
<name>A0A0V0R218_PSEPJ</name>
<dbReference type="GO" id="GO:0090656">
    <property type="term" value="P:t-circle formation"/>
    <property type="evidence" value="ECO:0007669"/>
    <property type="project" value="TreeGrafter"/>
</dbReference>
<proteinExistence type="predicted"/>
<dbReference type="GO" id="GO:0033065">
    <property type="term" value="C:Rad51C-XRCC3 complex"/>
    <property type="evidence" value="ECO:0007669"/>
    <property type="project" value="TreeGrafter"/>
</dbReference>
<evidence type="ECO:0000313" key="2">
    <source>
        <dbReference type="EMBL" id="KRX08362.1"/>
    </source>
</evidence>
<protein>
    <submittedName>
        <fullName evidence="2">p-loop containing nucleoside triphosphate hydrolase</fullName>
    </submittedName>
</protein>
<sequence>MEVENEQILQHDQIIDQNQFNLLPVDTILTAQQLLEQEKQFQNVISTGVQKFDQILGGGILVGYISEIYGEAGSGKTQFGINSVLNSVITYDQNGNKQFNGSGVYISFRKDVNQKRLEQLHETFKRQNNLGESVNFLEQNQVQFVNLLKFQDFIDFIEKSLENCLQQGNFKILVIDEIANLIREEFSEKQYHEKQNFISQFILKMKILAHKYAFAVLIINSVVSDAENRNTDSGKQKLLPAIGAFWTSQLNERFKISREERKEVYINQEQQLQKQYFQDQNKNQIIKRQLKVKFSPRLQRQSVSFTIDNEGFQ</sequence>
<evidence type="ECO:0000313" key="3">
    <source>
        <dbReference type="Proteomes" id="UP000054937"/>
    </source>
</evidence>
<keyword evidence="2" id="KW-0378">Hydrolase</keyword>
<dbReference type="AlphaFoldDB" id="A0A0V0R218"/>
<dbReference type="InterPro" id="IPR013632">
    <property type="entry name" value="Rad51_C"/>
</dbReference>
<dbReference type="Proteomes" id="UP000054937">
    <property type="component" value="Unassembled WGS sequence"/>
</dbReference>
<dbReference type="PANTHER" id="PTHR46487">
    <property type="entry name" value="DNA REPAIR PROTEIN XRCC3"/>
    <property type="match status" value="1"/>
</dbReference>
<gene>
    <name evidence="2" type="ORF">PPERSA_03356</name>
</gene>
<dbReference type="GO" id="GO:0016787">
    <property type="term" value="F:hydrolase activity"/>
    <property type="evidence" value="ECO:0007669"/>
    <property type="project" value="UniProtKB-KW"/>
</dbReference>
<comment type="caution">
    <text evidence="2">The sequence shown here is derived from an EMBL/GenBank/DDBJ whole genome shotgun (WGS) entry which is preliminary data.</text>
</comment>
<dbReference type="GO" id="GO:0005524">
    <property type="term" value="F:ATP binding"/>
    <property type="evidence" value="ECO:0007669"/>
    <property type="project" value="InterPro"/>
</dbReference>
<dbReference type="GO" id="GO:0140664">
    <property type="term" value="F:ATP-dependent DNA damage sensor activity"/>
    <property type="evidence" value="ECO:0007669"/>
    <property type="project" value="InterPro"/>
</dbReference>